<dbReference type="AlphaFoldDB" id="A0AAD1TZ40"/>
<accession>A0AAD1TZ40</accession>
<gene>
    <name evidence="1" type="ORF">ECRASSUSDP1_LOCUS376</name>
</gene>
<evidence type="ECO:0008006" key="3">
    <source>
        <dbReference type="Google" id="ProtNLM"/>
    </source>
</evidence>
<organism evidence="1 2">
    <name type="scientific">Euplotes crassus</name>
    <dbReference type="NCBI Taxonomy" id="5936"/>
    <lineage>
        <taxon>Eukaryota</taxon>
        <taxon>Sar</taxon>
        <taxon>Alveolata</taxon>
        <taxon>Ciliophora</taxon>
        <taxon>Intramacronucleata</taxon>
        <taxon>Spirotrichea</taxon>
        <taxon>Hypotrichia</taxon>
        <taxon>Euplotida</taxon>
        <taxon>Euplotidae</taxon>
        <taxon>Moneuplotes</taxon>
    </lineage>
</organism>
<protein>
    <recommendedName>
        <fullName evidence="3">FCP1 homology domain-containing protein</fullName>
    </recommendedName>
</protein>
<reference evidence="1" key="1">
    <citation type="submission" date="2023-07" db="EMBL/GenBank/DDBJ databases">
        <authorList>
            <consortium name="AG Swart"/>
            <person name="Singh M."/>
            <person name="Singh A."/>
            <person name="Seah K."/>
            <person name="Emmerich C."/>
        </authorList>
    </citation>
    <scope>NUCLEOTIDE SEQUENCE</scope>
    <source>
        <strain evidence="1">DP1</strain>
    </source>
</reference>
<dbReference type="Proteomes" id="UP001295684">
    <property type="component" value="Unassembled WGS sequence"/>
</dbReference>
<comment type="caution">
    <text evidence="1">The sequence shown here is derived from an EMBL/GenBank/DDBJ whole genome shotgun (WGS) entry which is preliminary data.</text>
</comment>
<dbReference type="EMBL" id="CAMPGE010000345">
    <property type="protein sequence ID" value="CAI2359091.1"/>
    <property type="molecule type" value="Genomic_DNA"/>
</dbReference>
<sequence>MKIEFCASQDYLKLNLITNFESKALLVGSNRNIDACKKLQELSARKFSQESKQLLPKFCVNDNNLKMVGQKKVSETHQNHHPPPMFPPEVRNSKSPRINMKEENKLQEVPSKISSTAQKLAGNFFFRQSISEGEKSQSSAKMTPQFEKRNVVGVMKIYKNLEPNHVKVSDGLYKPTQHISTNLTRKSTFPQKENSKDDMEEEKIEFKNVVVNNLKDSSNYFRFINNCPQYMAKLQKDKHWVEKHKNKKVMQRVQKKIDNRINIDFAEALLEMEEGKRFVFIEIENTVCKVTDEPIEGCADPIVITQVKGTKGHKNKTKKKLYIYIRRFGLEFLEFLCINHEVILYTHLEKDITEILVNTFHNLKEGIDFAFVICGKPFSKTITNNIGPIKSLNKIIPTMDSLDKDEESYREFIRNKFLILDCDVLSYYEHFEEIHVPILPIVIQDDVSLSCLNMPKISTSPTCNKIKRKHLQRRQSSLKDLRNVGQSLRLEESIKNHCLFYLKQLLSQSLGLEQDKAELLRSVSISCLVNH</sequence>
<evidence type="ECO:0000313" key="2">
    <source>
        <dbReference type="Proteomes" id="UP001295684"/>
    </source>
</evidence>
<proteinExistence type="predicted"/>
<evidence type="ECO:0000313" key="1">
    <source>
        <dbReference type="EMBL" id="CAI2359091.1"/>
    </source>
</evidence>
<keyword evidence="2" id="KW-1185">Reference proteome</keyword>
<name>A0AAD1TZ40_EUPCR</name>